<dbReference type="KEGG" id="paek:D3873_11795"/>
<dbReference type="Proteomes" id="UP000265725">
    <property type="component" value="Chromosome"/>
</dbReference>
<keyword evidence="1" id="KW-0472">Membrane</keyword>
<gene>
    <name evidence="2" type="ORF">D3873_11795</name>
</gene>
<protein>
    <submittedName>
        <fullName evidence="2">Uncharacterized protein</fullName>
    </submittedName>
</protein>
<keyword evidence="1" id="KW-1133">Transmembrane helix</keyword>
<name>A0A385YW13_9BACL</name>
<organism evidence="2 3">
    <name type="scientific">Paenisporosarcina cavernae</name>
    <dbReference type="NCBI Taxonomy" id="2320858"/>
    <lineage>
        <taxon>Bacteria</taxon>
        <taxon>Bacillati</taxon>
        <taxon>Bacillota</taxon>
        <taxon>Bacilli</taxon>
        <taxon>Bacillales</taxon>
        <taxon>Caryophanaceae</taxon>
        <taxon>Paenisporosarcina</taxon>
    </lineage>
</organism>
<sequence>MNNTSQGISFTTLGSSFLLFALLLPVPQVVQILLFIASAVLSIIGVVILKEVATNGAKTEKD</sequence>
<feature type="transmembrane region" description="Helical" evidence="1">
    <location>
        <begin position="7"/>
        <end position="26"/>
    </location>
</feature>
<accession>A0A385YW13</accession>
<reference evidence="3" key="1">
    <citation type="submission" date="2018-09" db="EMBL/GenBank/DDBJ databases">
        <authorList>
            <person name="Zhu H."/>
        </authorList>
    </citation>
    <scope>NUCLEOTIDE SEQUENCE [LARGE SCALE GENOMIC DNA]</scope>
    <source>
        <strain evidence="3">K2R23-3</strain>
    </source>
</reference>
<evidence type="ECO:0000313" key="2">
    <source>
        <dbReference type="EMBL" id="AYC30480.1"/>
    </source>
</evidence>
<feature type="transmembrane region" description="Helical" evidence="1">
    <location>
        <begin position="32"/>
        <end position="49"/>
    </location>
</feature>
<keyword evidence="1" id="KW-0812">Transmembrane</keyword>
<dbReference type="EMBL" id="CP032418">
    <property type="protein sequence ID" value="AYC30480.1"/>
    <property type="molecule type" value="Genomic_DNA"/>
</dbReference>
<proteinExistence type="predicted"/>
<keyword evidence="3" id="KW-1185">Reference proteome</keyword>
<evidence type="ECO:0000313" key="3">
    <source>
        <dbReference type="Proteomes" id="UP000265725"/>
    </source>
</evidence>
<dbReference type="AlphaFoldDB" id="A0A385YW13"/>
<dbReference type="RefSeq" id="WP_119884197.1">
    <property type="nucleotide sequence ID" value="NZ_CP032418.1"/>
</dbReference>
<evidence type="ECO:0000256" key="1">
    <source>
        <dbReference type="SAM" id="Phobius"/>
    </source>
</evidence>